<dbReference type="InterPro" id="IPR010642">
    <property type="entry name" value="Invasion_prot_B"/>
</dbReference>
<evidence type="ECO:0000313" key="3">
    <source>
        <dbReference type="EMBL" id="SEF91983.1"/>
    </source>
</evidence>
<keyword evidence="4" id="KW-1185">Reference proteome</keyword>
<feature type="signal peptide" evidence="2">
    <location>
        <begin position="1"/>
        <end position="21"/>
    </location>
</feature>
<feature type="region of interest" description="Disordered" evidence="1">
    <location>
        <begin position="23"/>
        <end position="63"/>
    </location>
</feature>
<dbReference type="OrthoDB" id="9797912at2"/>
<proteinExistence type="predicted"/>
<organism evidence="3 4">
    <name type="scientific">Thalassococcus halodurans</name>
    <dbReference type="NCBI Taxonomy" id="373675"/>
    <lineage>
        <taxon>Bacteria</taxon>
        <taxon>Pseudomonadati</taxon>
        <taxon>Pseudomonadota</taxon>
        <taxon>Alphaproteobacteria</taxon>
        <taxon>Rhodobacterales</taxon>
        <taxon>Roseobacteraceae</taxon>
        <taxon>Thalassococcus</taxon>
    </lineage>
</organism>
<accession>A0A1H5VXX6</accession>
<dbReference type="EMBL" id="FNUZ01000002">
    <property type="protein sequence ID" value="SEF91983.1"/>
    <property type="molecule type" value="Genomic_DNA"/>
</dbReference>
<evidence type="ECO:0000256" key="1">
    <source>
        <dbReference type="SAM" id="MobiDB-lite"/>
    </source>
</evidence>
<evidence type="ECO:0000313" key="4">
    <source>
        <dbReference type="Proteomes" id="UP000236752"/>
    </source>
</evidence>
<protein>
    <submittedName>
        <fullName evidence="3">Invasion protein IalB, involved in pathogenesis</fullName>
    </submittedName>
</protein>
<keyword evidence="2" id="KW-0732">Signal</keyword>
<dbReference type="Proteomes" id="UP000236752">
    <property type="component" value="Unassembled WGS sequence"/>
</dbReference>
<feature type="chain" id="PRO_5009287705" evidence="2">
    <location>
        <begin position="22"/>
        <end position="213"/>
    </location>
</feature>
<sequence length="213" mass="21915">MKPSLISLSLIALMAGAPSFAQEAAAPADATETEQPAATEAPADAPAQAAEEGSDSVLDTGEAVTPENSSYVKETIGDWTIQCLSTPNGEDPCQLYQVLKGADGGAVAEVSLFQVSNQGQAVAGANFIVPLETLLTQKITVQVDGGQAKRYDFAFCAQMGCVARVGFLPQDIASFKAGNVANVTIVPAAAPDQKVTVPMSLTGFTAAYDSLNK</sequence>
<feature type="compositionally biased region" description="Low complexity" evidence="1">
    <location>
        <begin position="23"/>
        <end position="51"/>
    </location>
</feature>
<evidence type="ECO:0000256" key="2">
    <source>
        <dbReference type="SAM" id="SignalP"/>
    </source>
</evidence>
<dbReference type="RefSeq" id="WP_103909596.1">
    <property type="nucleotide sequence ID" value="NZ_FNUZ01000002.1"/>
</dbReference>
<gene>
    <name evidence="3" type="ORF">SAMN04488045_1227</name>
</gene>
<dbReference type="AlphaFoldDB" id="A0A1H5VXX6"/>
<dbReference type="Gene3D" id="2.60.40.1880">
    <property type="entry name" value="Invasion associated locus B (IalB) protein"/>
    <property type="match status" value="1"/>
</dbReference>
<dbReference type="InterPro" id="IPR038696">
    <property type="entry name" value="IalB_sf"/>
</dbReference>
<dbReference type="Pfam" id="PF06776">
    <property type="entry name" value="IalB"/>
    <property type="match status" value="1"/>
</dbReference>
<name>A0A1H5VXX6_9RHOB</name>
<reference evidence="3 4" key="1">
    <citation type="submission" date="2016-10" db="EMBL/GenBank/DDBJ databases">
        <authorList>
            <person name="de Groot N.N."/>
        </authorList>
    </citation>
    <scope>NUCLEOTIDE SEQUENCE [LARGE SCALE GENOMIC DNA]</scope>
    <source>
        <strain evidence="3 4">DSM 26915</strain>
    </source>
</reference>